<feature type="domain" description="Peptidase S9 prolyl oligopeptidase catalytic" evidence="1">
    <location>
        <begin position="468"/>
        <end position="673"/>
    </location>
</feature>
<evidence type="ECO:0000313" key="3">
    <source>
        <dbReference type="Proteomes" id="UP000325849"/>
    </source>
</evidence>
<reference evidence="2 3" key="1">
    <citation type="submission" date="2019-07" db="EMBL/GenBank/DDBJ databases">
        <title>New species of Amycolatopsis and Streptomyces.</title>
        <authorList>
            <person name="Duangmal K."/>
            <person name="Teo W.F.A."/>
            <person name="Lipun K."/>
        </authorList>
    </citation>
    <scope>NUCLEOTIDE SEQUENCE [LARGE SCALE GENOMIC DNA]</scope>
    <source>
        <strain evidence="2 3">NBRC 109810</strain>
    </source>
</reference>
<accession>A0A5N8VLP4</accession>
<dbReference type="AlphaFoldDB" id="A0A5N8VLP4"/>
<sequence length="695" mass="74696">MSSTPHLPYGTWPSPITVEAVGDASGSTSWPCGAGDENWWCASDPATATVRLLRNAPGHEEPVPVLAPGISVRNRSLGYGGKPYWVRAAEAASDSHLLVFTDHRDQRLYRAEVSRLGNAVEDGFPASVPLTPADPPDRETCWADPVAGPDGTEVWCVRETTRAVTGPHDADPAVRTTREIVAVPLSGAAADDPGALRVVARSHDFLCGHRISPDGRRLAWIGWDHPHMPWDSSELMIADLRDGIAGEPVRLLGGSHDATEVSVSQAAWAGPDTLYAMADPDGWWNLHRIDLATDRPTSTAIANVLPRQEDCAGAIWRVGASWFAVTPYGVVLPHGNGAQRLSRWSPEDGVLTELADGWSSFQGDLWSDGERILVRAADPARGSALLSVPLAPGSGPALRTRPKSDDPLASWKPLPERRTVYDAQGRPVHFILHRPTHPTASAPQGELPPLLVQVHGGPTSAAGVTADLEYSFFTSRGFTVADVDYGGSTGYGRAYRDRLRGQWGVVDVDDCVTVARALADEGLADPARTAVRGGSAGGWTTLACLVHTDVFCAGTVLYPISDPARWRAEQTHDFESRYVDTLVGTLPQDRARFDIVSPAANADRIKAPLVMLQGADDFICRPDQATCIVDNLAERGVWHRFLLFAGEGHGFRRADSVRRSLLAEVALYREVLGARIAPDVPLHADAPLGGHTDGP</sequence>
<dbReference type="GO" id="GO:0008236">
    <property type="term" value="F:serine-type peptidase activity"/>
    <property type="evidence" value="ECO:0007669"/>
    <property type="project" value="InterPro"/>
</dbReference>
<dbReference type="Pfam" id="PF00326">
    <property type="entry name" value="Peptidase_S9"/>
    <property type="match status" value="1"/>
</dbReference>
<evidence type="ECO:0000313" key="2">
    <source>
        <dbReference type="EMBL" id="MPY35632.1"/>
    </source>
</evidence>
<gene>
    <name evidence="2" type="ORF">FNH09_31695</name>
</gene>
<dbReference type="PANTHER" id="PTHR43056:SF5">
    <property type="entry name" value="PEPTIDASE S9 PROLYL OLIGOPEPTIDASE CATALYTIC DOMAIN-CONTAINING PROTEIN"/>
    <property type="match status" value="1"/>
</dbReference>
<dbReference type="SUPFAM" id="SSF53474">
    <property type="entry name" value="alpha/beta-Hydrolases"/>
    <property type="match status" value="1"/>
</dbReference>
<protein>
    <submittedName>
        <fullName evidence="2">S9 family peptidase</fullName>
    </submittedName>
</protein>
<dbReference type="InterPro" id="IPR050585">
    <property type="entry name" value="Xaa-Pro_dipeptidyl-ppase/CocE"/>
</dbReference>
<dbReference type="Gene3D" id="3.40.50.1820">
    <property type="entry name" value="alpha/beta hydrolase"/>
    <property type="match status" value="1"/>
</dbReference>
<evidence type="ECO:0000259" key="1">
    <source>
        <dbReference type="Pfam" id="PF00326"/>
    </source>
</evidence>
<dbReference type="GO" id="GO:0006508">
    <property type="term" value="P:proteolysis"/>
    <property type="evidence" value="ECO:0007669"/>
    <property type="project" value="InterPro"/>
</dbReference>
<name>A0A5N8VLP4_9ACTN</name>
<dbReference type="RefSeq" id="WP_152893348.1">
    <property type="nucleotide sequence ID" value="NZ_VJZD01000170.1"/>
</dbReference>
<comment type="caution">
    <text evidence="2">The sequence shown here is derived from an EMBL/GenBank/DDBJ whole genome shotgun (WGS) entry which is preliminary data.</text>
</comment>
<dbReference type="SUPFAM" id="SSF82171">
    <property type="entry name" value="DPP6 N-terminal domain-like"/>
    <property type="match status" value="1"/>
</dbReference>
<keyword evidence="3" id="KW-1185">Reference proteome</keyword>
<dbReference type="OrthoDB" id="128799at2"/>
<organism evidence="2 3">
    <name type="scientific">Streptomyces adustus</name>
    <dbReference type="NCBI Taxonomy" id="1609272"/>
    <lineage>
        <taxon>Bacteria</taxon>
        <taxon>Bacillati</taxon>
        <taxon>Actinomycetota</taxon>
        <taxon>Actinomycetes</taxon>
        <taxon>Kitasatosporales</taxon>
        <taxon>Streptomycetaceae</taxon>
        <taxon>Streptomyces</taxon>
    </lineage>
</organism>
<dbReference type="InterPro" id="IPR029058">
    <property type="entry name" value="AB_hydrolase_fold"/>
</dbReference>
<dbReference type="Gene3D" id="2.120.10.30">
    <property type="entry name" value="TolB, C-terminal domain"/>
    <property type="match status" value="1"/>
</dbReference>
<dbReference type="InterPro" id="IPR001375">
    <property type="entry name" value="Peptidase_S9_cat"/>
</dbReference>
<dbReference type="PANTHER" id="PTHR43056">
    <property type="entry name" value="PEPTIDASE S9 PROLYL OLIGOPEPTIDASE"/>
    <property type="match status" value="1"/>
</dbReference>
<dbReference type="EMBL" id="VJZD01000170">
    <property type="protein sequence ID" value="MPY35632.1"/>
    <property type="molecule type" value="Genomic_DNA"/>
</dbReference>
<dbReference type="Proteomes" id="UP000325849">
    <property type="component" value="Unassembled WGS sequence"/>
</dbReference>
<proteinExistence type="predicted"/>
<dbReference type="InterPro" id="IPR011042">
    <property type="entry name" value="6-blade_b-propeller_TolB-like"/>
</dbReference>